<evidence type="ECO:0000256" key="4">
    <source>
        <dbReference type="ARBA" id="ARBA00023316"/>
    </source>
</evidence>
<dbReference type="Gene3D" id="2.40.40.10">
    <property type="entry name" value="RlpA-like domain"/>
    <property type="match status" value="1"/>
</dbReference>
<gene>
    <name evidence="7" type="ORF">SAMN02745704_01973</name>
</gene>
<dbReference type="GO" id="GO:0071555">
    <property type="term" value="P:cell wall organization"/>
    <property type="evidence" value="ECO:0007669"/>
    <property type="project" value="UniProtKB-KW"/>
</dbReference>
<dbReference type="STRING" id="1121449.SAMN02745704_01973"/>
<evidence type="ECO:0000313" key="8">
    <source>
        <dbReference type="Proteomes" id="UP000190027"/>
    </source>
</evidence>
<dbReference type="Proteomes" id="UP000190027">
    <property type="component" value="Unassembled WGS sequence"/>
</dbReference>
<dbReference type="EC" id="4.2.2.n1" evidence="2"/>
<dbReference type="AlphaFoldDB" id="A0A1T4XAU8"/>
<proteinExistence type="predicted"/>
<dbReference type="GO" id="GO:0004553">
    <property type="term" value="F:hydrolase activity, hydrolyzing O-glycosyl compounds"/>
    <property type="evidence" value="ECO:0007669"/>
    <property type="project" value="InterPro"/>
</dbReference>
<dbReference type="GO" id="GO:0009253">
    <property type="term" value="P:peptidoglycan catabolic process"/>
    <property type="evidence" value="ECO:0007669"/>
    <property type="project" value="TreeGrafter"/>
</dbReference>
<sequence length="416" mass="46431">MRNVVVRFKEWSQPGTVGSRLALGLVAVLVLLAGCAPRQVPDVTPAPPPSLSEAARFLRFNHGRTTTESRTLDLRTQGLHSWMELDAGLRYSLDYLRGKPENSIAMDRHGIRVTWGQVRASVEELIRLLPYLDRRPELLAEHFRWFVLTPPPLMTGYYTPEIEASLVPRPGYEYPIYGVPPDLRVRRRGQSGVPAVYRVENGRVLPYHTRAQVDLGKVLAGKGLEIAWAKDPVDVFYLQIEGQGRLRLPDGSARHVVYGAKNGHDFEGLGNILYHRGYLPKSKRGQKYVRRFCAEHPELARKLMAENKSYVFFRFADHPSLGAIGRPLTPMVSVAVDPKLLPLGSMMVLDAGIPRPDGTGKRRVHGVVLAQDTGSAIKGARLDYFIGVGHDIEPVACHVYSRATAYLLLSKRALSH</sequence>
<dbReference type="Gene3D" id="2.40.240.50">
    <property type="entry name" value="Barwin-like endoglucanases"/>
    <property type="match status" value="1"/>
</dbReference>
<dbReference type="PANTHER" id="PTHR30124">
    <property type="entry name" value="MEMBRANE-BOUND LYTIC MUREIN TRANSGLYCOSYLASE A"/>
    <property type="match status" value="1"/>
</dbReference>
<evidence type="ECO:0000259" key="6">
    <source>
        <dbReference type="SMART" id="SM00925"/>
    </source>
</evidence>
<dbReference type="Pfam" id="PF06725">
    <property type="entry name" value="3D"/>
    <property type="match status" value="1"/>
</dbReference>
<dbReference type="CDD" id="cd14668">
    <property type="entry name" value="mlta_B"/>
    <property type="match status" value="1"/>
</dbReference>
<dbReference type="InterPro" id="IPR026044">
    <property type="entry name" value="MltA"/>
</dbReference>
<reference evidence="7 8" key="1">
    <citation type="submission" date="2017-02" db="EMBL/GenBank/DDBJ databases">
        <authorList>
            <person name="Peterson S.W."/>
        </authorList>
    </citation>
    <scope>NUCLEOTIDE SEQUENCE [LARGE SCALE GENOMIC DNA]</scope>
    <source>
        <strain evidence="7 8">DSM 16080</strain>
    </source>
</reference>
<keyword evidence="3" id="KW-0456">Lyase</keyword>
<dbReference type="Pfam" id="PF03562">
    <property type="entry name" value="MltA"/>
    <property type="match status" value="1"/>
</dbReference>
<comment type="catalytic activity">
    <reaction evidence="1">
        <text>Exolytic cleavage of the (1-&gt;4)-beta-glycosidic linkage between N-acetylmuramic acid (MurNAc) and N-acetylglucosamine (GlcNAc) residues in peptidoglycan, from either the reducing or the non-reducing ends of the peptidoglycan chains, with concomitant formation of a 1,6-anhydrobond in the MurNAc residue.</text>
        <dbReference type="EC" id="4.2.2.n1"/>
    </reaction>
</comment>
<dbReference type="GO" id="GO:0019867">
    <property type="term" value="C:outer membrane"/>
    <property type="evidence" value="ECO:0007669"/>
    <property type="project" value="InterPro"/>
</dbReference>
<evidence type="ECO:0000256" key="3">
    <source>
        <dbReference type="ARBA" id="ARBA00023239"/>
    </source>
</evidence>
<name>A0A1T4XAU8_9BACT</name>
<dbReference type="PIRSF" id="PIRSF019422">
    <property type="entry name" value="MltA"/>
    <property type="match status" value="1"/>
</dbReference>
<keyword evidence="4" id="KW-0961">Cell wall biogenesis/degradation</keyword>
<accession>A0A1T4XAU8</accession>
<keyword evidence="8" id="KW-1185">Reference proteome</keyword>
<evidence type="ECO:0000256" key="1">
    <source>
        <dbReference type="ARBA" id="ARBA00001420"/>
    </source>
</evidence>
<dbReference type="PANTHER" id="PTHR30124:SF0">
    <property type="entry name" value="MEMBRANE-BOUND LYTIC MUREIN TRANSGLYCOSYLASE A"/>
    <property type="match status" value="1"/>
</dbReference>
<evidence type="ECO:0000256" key="2">
    <source>
        <dbReference type="ARBA" id="ARBA00012587"/>
    </source>
</evidence>
<organism evidence="7 8">
    <name type="scientific">Paucidesulfovibrio gracilis DSM 16080</name>
    <dbReference type="NCBI Taxonomy" id="1121449"/>
    <lineage>
        <taxon>Bacteria</taxon>
        <taxon>Pseudomonadati</taxon>
        <taxon>Thermodesulfobacteriota</taxon>
        <taxon>Desulfovibrionia</taxon>
        <taxon>Desulfovibrionales</taxon>
        <taxon>Desulfovibrionaceae</taxon>
        <taxon>Paucidesulfovibrio</taxon>
    </lineage>
</organism>
<evidence type="ECO:0000313" key="7">
    <source>
        <dbReference type="EMBL" id="SKA86623.1"/>
    </source>
</evidence>
<dbReference type="EMBL" id="FUYC01000009">
    <property type="protein sequence ID" value="SKA86623.1"/>
    <property type="molecule type" value="Genomic_DNA"/>
</dbReference>
<feature type="domain" description="Lytic transglycosylase MltA" evidence="6">
    <location>
        <begin position="161"/>
        <end position="314"/>
    </location>
</feature>
<protein>
    <recommendedName>
        <fullName evidence="2">peptidoglycan lytic exotransglycosylase</fullName>
        <ecNumber evidence="2">4.2.2.n1</ecNumber>
    </recommendedName>
    <alternativeName>
        <fullName evidence="5">Murein hydrolase A</fullName>
    </alternativeName>
</protein>
<dbReference type="SUPFAM" id="SSF50685">
    <property type="entry name" value="Barwin-like endoglucanases"/>
    <property type="match status" value="1"/>
</dbReference>
<dbReference type="SMART" id="SM00925">
    <property type="entry name" value="MltA"/>
    <property type="match status" value="1"/>
</dbReference>
<dbReference type="InterPro" id="IPR010611">
    <property type="entry name" value="3D_dom"/>
</dbReference>
<dbReference type="CDD" id="cd14485">
    <property type="entry name" value="mltA_like_LT_A"/>
    <property type="match status" value="1"/>
</dbReference>
<dbReference type="InterPro" id="IPR036908">
    <property type="entry name" value="RlpA-like_sf"/>
</dbReference>
<dbReference type="GO" id="GO:0008933">
    <property type="term" value="F:peptidoglycan lytic transglycosylase activity"/>
    <property type="evidence" value="ECO:0007669"/>
    <property type="project" value="TreeGrafter"/>
</dbReference>
<dbReference type="GO" id="GO:0009254">
    <property type="term" value="P:peptidoglycan turnover"/>
    <property type="evidence" value="ECO:0007669"/>
    <property type="project" value="InterPro"/>
</dbReference>
<dbReference type="InterPro" id="IPR005300">
    <property type="entry name" value="MltA_B"/>
</dbReference>
<dbReference type="PROSITE" id="PS51257">
    <property type="entry name" value="PROKAR_LIPOPROTEIN"/>
    <property type="match status" value="1"/>
</dbReference>
<evidence type="ECO:0000256" key="5">
    <source>
        <dbReference type="ARBA" id="ARBA00030918"/>
    </source>
</evidence>